<dbReference type="PANTHER" id="PTHR46244:SF3">
    <property type="entry name" value="PHOSPHOENOLPYRUVATE-PROTEIN PHOSPHOTRANSFERASE"/>
    <property type="match status" value="1"/>
</dbReference>
<dbReference type="EC" id="2.7.3.9" evidence="6"/>
<evidence type="ECO:0000256" key="9">
    <source>
        <dbReference type="ARBA" id="ARBA00022597"/>
    </source>
</evidence>
<dbReference type="GO" id="GO:0046872">
    <property type="term" value="F:metal ion binding"/>
    <property type="evidence" value="ECO:0007669"/>
    <property type="project" value="UniProtKB-KW"/>
</dbReference>
<dbReference type="SUPFAM" id="SSF51621">
    <property type="entry name" value="Phosphoenolpyruvate/pyruvate domain"/>
    <property type="match status" value="1"/>
</dbReference>
<proteinExistence type="inferred from homology"/>
<keyword evidence="10 17" id="KW-0808">Transferase</keyword>
<comment type="cofactor">
    <cofactor evidence="2">
        <name>Mg(2+)</name>
        <dbReference type="ChEBI" id="CHEBI:18420"/>
    </cofactor>
</comment>
<evidence type="ECO:0000256" key="7">
    <source>
        <dbReference type="ARBA" id="ARBA00022448"/>
    </source>
</evidence>
<dbReference type="InterPro" id="IPR036637">
    <property type="entry name" value="Phosphohistidine_dom_sf"/>
</dbReference>
<evidence type="ECO:0000313" key="17">
    <source>
        <dbReference type="EMBL" id="TET64120.1"/>
    </source>
</evidence>
<dbReference type="InterPro" id="IPR040442">
    <property type="entry name" value="Pyrv_kinase-like_dom_sf"/>
</dbReference>
<evidence type="ECO:0000256" key="11">
    <source>
        <dbReference type="ARBA" id="ARBA00022683"/>
    </source>
</evidence>
<comment type="catalytic activity">
    <reaction evidence="1">
        <text>L-histidyl-[protein] + phosphoenolpyruvate = N(pros)-phospho-L-histidyl-[protein] + pyruvate</text>
        <dbReference type="Rhea" id="RHEA:23880"/>
        <dbReference type="Rhea" id="RHEA-COMP:9745"/>
        <dbReference type="Rhea" id="RHEA-COMP:9746"/>
        <dbReference type="ChEBI" id="CHEBI:15361"/>
        <dbReference type="ChEBI" id="CHEBI:29979"/>
        <dbReference type="ChEBI" id="CHEBI:58702"/>
        <dbReference type="ChEBI" id="CHEBI:64837"/>
        <dbReference type="EC" id="2.7.3.9"/>
    </reaction>
</comment>
<keyword evidence="17" id="KW-0670">Pyruvate</keyword>
<dbReference type="EMBL" id="SOIZ01000068">
    <property type="protein sequence ID" value="TET64120.1"/>
    <property type="molecule type" value="Genomic_DNA"/>
</dbReference>
<evidence type="ECO:0000256" key="1">
    <source>
        <dbReference type="ARBA" id="ARBA00000683"/>
    </source>
</evidence>
<dbReference type="SUPFAM" id="SSF52009">
    <property type="entry name" value="Phosphohistidine domain"/>
    <property type="match status" value="1"/>
</dbReference>
<dbReference type="PRINTS" id="PR01736">
    <property type="entry name" value="PHPHTRNFRASE"/>
</dbReference>
<dbReference type="GO" id="GO:0008965">
    <property type="term" value="F:phosphoenolpyruvate-protein phosphotransferase activity"/>
    <property type="evidence" value="ECO:0007669"/>
    <property type="project" value="UniProtKB-EC"/>
</dbReference>
<sequence>TSHSAIMARSMEIPAVVGLGSITNKVQPGSVVILDGNRGRVIVNPTSRQLASYRTEKERFISHRKELEILRSLPPQTLDGREVGLAANIAGPEEVDLAVREGAEGIGLYRTEYLYMNRSTLPSEDEQMEAYKKVLEKAAPSSVIIRTLDLGGDKFLSHFPVPAEINPFMGWRAIRLCLERVDIFETQLRAILRASRFGNGKIMYPMISGVEEVRKVRRILTGIKEKLKREGTPFAENVETGVMIEIPSAAIIADLLAKEVDFFSLGTNDLIQYSLAVDRVNEKVAYLYQPLHPTILRLIDNVVKCAHRENIWVGVCGEMASDPLSVLILLGLGVDEFSVAPTSLLEIKKIIRNTNWEEVQGIAAKLLKSKTSPEAKRFAERRLSQRIKRIVQDNYNAG</sequence>
<comment type="caution">
    <text evidence="17">The sequence shown here is derived from an EMBL/GenBank/DDBJ whole genome shotgun (WGS) entry which is preliminary data.</text>
</comment>
<evidence type="ECO:0000256" key="8">
    <source>
        <dbReference type="ARBA" id="ARBA00022490"/>
    </source>
</evidence>
<evidence type="ECO:0000259" key="15">
    <source>
        <dbReference type="Pfam" id="PF00391"/>
    </source>
</evidence>
<keyword evidence="12" id="KW-0479">Metal-binding</keyword>
<dbReference type="InterPro" id="IPR000121">
    <property type="entry name" value="PEP_util_C"/>
</dbReference>
<evidence type="ECO:0000256" key="4">
    <source>
        <dbReference type="ARBA" id="ARBA00004496"/>
    </source>
</evidence>
<evidence type="ECO:0000256" key="2">
    <source>
        <dbReference type="ARBA" id="ARBA00001946"/>
    </source>
</evidence>
<dbReference type="Pfam" id="PF00391">
    <property type="entry name" value="PEP-utilizers"/>
    <property type="match status" value="1"/>
</dbReference>
<dbReference type="Gene3D" id="3.20.20.60">
    <property type="entry name" value="Phosphoenolpyruvate-binding domains"/>
    <property type="match status" value="1"/>
</dbReference>
<comment type="function">
    <text evidence="3">General (non sugar-specific) component of the phosphoenolpyruvate-dependent sugar phosphotransferase system (sugar PTS). This major carbohydrate active-transport system catalyzes the phosphorylation of incoming sugar substrates concomitantly with their translocation across the cell membrane. Enzyme I transfers the phosphoryl group from phosphoenolpyruvate (PEP) to the phosphoryl carrier protein (HPr).</text>
</comment>
<keyword evidence="13" id="KW-0418">Kinase</keyword>
<evidence type="ECO:0000259" key="16">
    <source>
        <dbReference type="Pfam" id="PF02896"/>
    </source>
</evidence>
<keyword evidence="8" id="KW-0963">Cytoplasm</keyword>
<dbReference type="GO" id="GO:0009401">
    <property type="term" value="P:phosphoenolpyruvate-dependent sugar phosphotransferase system"/>
    <property type="evidence" value="ECO:0007669"/>
    <property type="project" value="UniProtKB-KW"/>
</dbReference>
<name>A0A523WAS5_UNCAE</name>
<evidence type="ECO:0000256" key="13">
    <source>
        <dbReference type="ARBA" id="ARBA00022777"/>
    </source>
</evidence>
<keyword evidence="7" id="KW-0813">Transport</keyword>
<dbReference type="InterPro" id="IPR015813">
    <property type="entry name" value="Pyrv/PenolPyrv_kinase-like_dom"/>
</dbReference>
<dbReference type="AlphaFoldDB" id="A0A523WAS5"/>
<reference evidence="17 18" key="1">
    <citation type="submission" date="2019-03" db="EMBL/GenBank/DDBJ databases">
        <title>Metabolic potential of uncultured bacteria and archaea associated with petroleum seepage in deep-sea sediments.</title>
        <authorList>
            <person name="Dong X."/>
            <person name="Hubert C."/>
        </authorList>
    </citation>
    <scope>NUCLEOTIDE SEQUENCE [LARGE SCALE GENOMIC DNA]</scope>
    <source>
        <strain evidence="17">E29_bin52</strain>
    </source>
</reference>
<comment type="similarity">
    <text evidence="5">Belongs to the PEP-utilizing enzyme family.</text>
</comment>
<feature type="domain" description="PEP-utilising enzyme C-terminal" evidence="16">
    <location>
        <begin position="65"/>
        <end position="355"/>
    </location>
</feature>
<dbReference type="PROSITE" id="PS00742">
    <property type="entry name" value="PEP_ENZYMES_2"/>
    <property type="match status" value="1"/>
</dbReference>
<feature type="non-terminal residue" evidence="17">
    <location>
        <position position="1"/>
    </location>
</feature>
<evidence type="ECO:0000256" key="12">
    <source>
        <dbReference type="ARBA" id="ARBA00022723"/>
    </source>
</evidence>
<keyword evidence="9" id="KW-0762">Sugar transport</keyword>
<dbReference type="Proteomes" id="UP000319130">
    <property type="component" value="Unassembled WGS sequence"/>
</dbReference>
<comment type="subcellular location">
    <subcellularLocation>
        <location evidence="4">Cytoplasm</location>
    </subcellularLocation>
</comment>
<evidence type="ECO:0000256" key="5">
    <source>
        <dbReference type="ARBA" id="ARBA00007837"/>
    </source>
</evidence>
<organism evidence="17 18">
    <name type="scientific">Aerophobetes bacterium</name>
    <dbReference type="NCBI Taxonomy" id="2030807"/>
    <lineage>
        <taxon>Bacteria</taxon>
        <taxon>Candidatus Aerophobota</taxon>
    </lineage>
</organism>
<dbReference type="GO" id="GO:0005737">
    <property type="term" value="C:cytoplasm"/>
    <property type="evidence" value="ECO:0007669"/>
    <property type="project" value="UniProtKB-SubCell"/>
</dbReference>
<evidence type="ECO:0000256" key="3">
    <source>
        <dbReference type="ARBA" id="ARBA00002728"/>
    </source>
</evidence>
<dbReference type="Pfam" id="PF02896">
    <property type="entry name" value="PEP-utilizers_C"/>
    <property type="match status" value="1"/>
</dbReference>
<dbReference type="InterPro" id="IPR023151">
    <property type="entry name" value="PEP_util_CS"/>
</dbReference>
<feature type="domain" description="PEP-utilising enzyme mobile" evidence="15">
    <location>
        <begin position="1"/>
        <end position="39"/>
    </location>
</feature>
<evidence type="ECO:0000256" key="10">
    <source>
        <dbReference type="ARBA" id="ARBA00022679"/>
    </source>
</evidence>
<gene>
    <name evidence="17" type="primary">ptsP</name>
    <name evidence="17" type="ORF">E3J48_01550</name>
</gene>
<protein>
    <recommendedName>
        <fullName evidence="6">phosphoenolpyruvate--protein phosphotransferase</fullName>
        <ecNumber evidence="6">2.7.3.9</ecNumber>
    </recommendedName>
</protein>
<accession>A0A523WAS5</accession>
<keyword evidence="11" id="KW-0598">Phosphotransferase system</keyword>
<keyword evidence="14" id="KW-0460">Magnesium</keyword>
<evidence type="ECO:0000256" key="14">
    <source>
        <dbReference type="ARBA" id="ARBA00022842"/>
    </source>
</evidence>
<dbReference type="InterPro" id="IPR008279">
    <property type="entry name" value="PEP-util_enz_mobile_dom"/>
</dbReference>
<dbReference type="PANTHER" id="PTHR46244">
    <property type="entry name" value="PHOSPHOENOLPYRUVATE-PROTEIN PHOSPHOTRANSFERASE"/>
    <property type="match status" value="1"/>
</dbReference>
<evidence type="ECO:0000313" key="18">
    <source>
        <dbReference type="Proteomes" id="UP000319130"/>
    </source>
</evidence>
<dbReference type="Gene3D" id="3.50.30.10">
    <property type="entry name" value="Phosphohistidine domain"/>
    <property type="match status" value="1"/>
</dbReference>
<dbReference type="GO" id="GO:0016301">
    <property type="term" value="F:kinase activity"/>
    <property type="evidence" value="ECO:0007669"/>
    <property type="project" value="UniProtKB-KW"/>
</dbReference>
<dbReference type="InterPro" id="IPR006318">
    <property type="entry name" value="PTS_EI-like"/>
</dbReference>
<dbReference type="InterPro" id="IPR050499">
    <property type="entry name" value="PEP-utilizing_PTS_enzyme"/>
</dbReference>
<evidence type="ECO:0000256" key="6">
    <source>
        <dbReference type="ARBA" id="ARBA00012232"/>
    </source>
</evidence>
<dbReference type="NCBIfam" id="TIGR01417">
    <property type="entry name" value="PTS_I_fam"/>
    <property type="match status" value="1"/>
</dbReference>